<organism evidence="19 20">
    <name type="scientific">Xiphophorus maculatus</name>
    <name type="common">Southern platyfish</name>
    <name type="synonym">Platypoecilus maculatus</name>
    <dbReference type="NCBI Taxonomy" id="8083"/>
    <lineage>
        <taxon>Eukaryota</taxon>
        <taxon>Metazoa</taxon>
        <taxon>Chordata</taxon>
        <taxon>Craniata</taxon>
        <taxon>Vertebrata</taxon>
        <taxon>Euteleostomi</taxon>
        <taxon>Actinopterygii</taxon>
        <taxon>Neopterygii</taxon>
        <taxon>Teleostei</taxon>
        <taxon>Neoteleostei</taxon>
        <taxon>Acanthomorphata</taxon>
        <taxon>Ovalentaria</taxon>
        <taxon>Atherinomorphae</taxon>
        <taxon>Cyprinodontiformes</taxon>
        <taxon>Poeciliidae</taxon>
        <taxon>Poeciliinae</taxon>
        <taxon>Xiphophorus</taxon>
    </lineage>
</organism>
<dbReference type="GO" id="GO:0016301">
    <property type="term" value="F:kinase activity"/>
    <property type="evidence" value="ECO:0007669"/>
    <property type="project" value="UniProtKB-KW"/>
</dbReference>
<keyword evidence="3" id="KW-0808">Transferase</keyword>
<keyword evidence="7" id="KW-0746">Sphingolipid metabolism</keyword>
<evidence type="ECO:0000256" key="3">
    <source>
        <dbReference type="ARBA" id="ARBA00022679"/>
    </source>
</evidence>
<evidence type="ECO:0000256" key="4">
    <source>
        <dbReference type="ARBA" id="ARBA00022692"/>
    </source>
</evidence>
<evidence type="ECO:0000256" key="5">
    <source>
        <dbReference type="ARBA" id="ARBA00022703"/>
    </source>
</evidence>
<reference evidence="19" key="4">
    <citation type="submission" date="2025-09" db="UniProtKB">
        <authorList>
            <consortium name="Ensembl"/>
        </authorList>
    </citation>
    <scope>IDENTIFICATION</scope>
    <source>
        <strain evidence="19">JP 163 A</strain>
    </source>
</reference>
<reference evidence="20" key="2">
    <citation type="journal article" date="2013" name="Nat. Genet.">
        <title>The genome of the platyfish, Xiphophorus maculatus, provides insights into evolutionary adaptation and several complex traits.</title>
        <authorList>
            <person name="Schartl M."/>
            <person name="Walter R.B."/>
            <person name="Shen Y."/>
            <person name="Garcia T."/>
            <person name="Catchen J."/>
            <person name="Amores A."/>
            <person name="Braasch I."/>
            <person name="Chalopin D."/>
            <person name="Volff J.N."/>
            <person name="Lesch K.P."/>
            <person name="Bisazza A."/>
            <person name="Minx P."/>
            <person name="Hillier L."/>
            <person name="Wilson R.K."/>
            <person name="Fuerstenberg S."/>
            <person name="Boore J."/>
            <person name="Searle S."/>
            <person name="Postlethwait J.H."/>
            <person name="Warren W.C."/>
        </authorList>
    </citation>
    <scope>NUCLEOTIDE SEQUENCE [LARGE SCALE GENOMIC DNA]</scope>
    <source>
        <strain evidence="20">JP 163 A</strain>
    </source>
</reference>
<dbReference type="GO" id="GO:0000139">
    <property type="term" value="C:Golgi membrane"/>
    <property type="evidence" value="ECO:0007669"/>
    <property type="project" value="UniProtKB-SubCell"/>
</dbReference>
<comment type="similarity">
    <text evidence="2">Belongs to the sphingomyelin synthase family.</text>
</comment>
<evidence type="ECO:0000256" key="13">
    <source>
        <dbReference type="ARBA" id="ARBA00039805"/>
    </source>
</evidence>
<feature type="transmembrane region" description="Helical" evidence="17">
    <location>
        <begin position="301"/>
        <end position="322"/>
    </location>
</feature>
<dbReference type="InterPro" id="IPR025749">
    <property type="entry name" value="Sphingomyelin_synth-like_dom"/>
</dbReference>
<dbReference type="SUPFAM" id="SSF47769">
    <property type="entry name" value="SAM/Pointed domain"/>
    <property type="match status" value="1"/>
</dbReference>
<evidence type="ECO:0000256" key="15">
    <source>
        <dbReference type="ARBA" id="ARBA00049904"/>
    </source>
</evidence>
<evidence type="ECO:0000259" key="18">
    <source>
        <dbReference type="PROSITE" id="PS50105"/>
    </source>
</evidence>
<dbReference type="EC" id="2.7.8.27" evidence="12"/>
<keyword evidence="10" id="KW-0443">Lipid metabolism</keyword>
<keyword evidence="20" id="KW-1185">Reference proteome</keyword>
<evidence type="ECO:0000256" key="1">
    <source>
        <dbReference type="ARBA" id="ARBA00004653"/>
    </source>
</evidence>
<dbReference type="STRING" id="8083.ENSXMAP00000038885"/>
<dbReference type="FunCoup" id="A0A3B5R7U6">
    <property type="interactions" value="55"/>
</dbReference>
<dbReference type="GO" id="GO:0033188">
    <property type="term" value="F:sphingomyelin synthase activity"/>
    <property type="evidence" value="ECO:0007669"/>
    <property type="project" value="UniProtKB-EC"/>
</dbReference>
<feature type="transmembrane region" description="Helical" evidence="17">
    <location>
        <begin position="135"/>
        <end position="154"/>
    </location>
</feature>
<comment type="catalytic activity">
    <reaction evidence="15">
        <text>an N-acylsphing-4-enine + a 1,2-diacyl-sn-glycero-3-phosphoethanolamine = an N-acylsphing-4-enine 1-phosphoethanolamine + a 1,2-diacyl-sn-glycerol</text>
        <dbReference type="Rhea" id="RHEA:36079"/>
        <dbReference type="ChEBI" id="CHEBI:17815"/>
        <dbReference type="ChEBI" id="CHEBI:52639"/>
        <dbReference type="ChEBI" id="CHEBI:64612"/>
        <dbReference type="ChEBI" id="CHEBI:73203"/>
    </reaction>
    <physiologicalReaction direction="left-to-right" evidence="15">
        <dbReference type="Rhea" id="RHEA:36080"/>
    </physiologicalReaction>
</comment>
<dbReference type="Ensembl" id="ENSXMAT00000023931.1">
    <property type="protein sequence ID" value="ENSXMAP00000038885.1"/>
    <property type="gene ID" value="ENSXMAG00000028907.1"/>
</dbReference>
<dbReference type="OMA" id="NGDWMTI"/>
<keyword evidence="6" id="KW-0418">Kinase</keyword>
<name>A0A3B5R7U6_XIPMA</name>
<dbReference type="Pfam" id="PF00536">
    <property type="entry name" value="SAM_1"/>
    <property type="match status" value="1"/>
</dbReference>
<dbReference type="InterPro" id="IPR013761">
    <property type="entry name" value="SAM/pointed_sf"/>
</dbReference>
<dbReference type="InterPro" id="IPR001660">
    <property type="entry name" value="SAM"/>
</dbReference>
<dbReference type="PANTHER" id="PTHR21290">
    <property type="entry name" value="SPHINGOMYELIN SYNTHETASE"/>
    <property type="match status" value="1"/>
</dbReference>
<dbReference type="CTD" id="492359"/>
<dbReference type="GO" id="GO:0006915">
    <property type="term" value="P:apoptotic process"/>
    <property type="evidence" value="ECO:0007669"/>
    <property type="project" value="UniProtKB-KW"/>
</dbReference>
<dbReference type="GO" id="GO:0006686">
    <property type="term" value="P:sphingomyelin biosynthetic process"/>
    <property type="evidence" value="ECO:0007669"/>
    <property type="project" value="TreeGrafter"/>
</dbReference>
<dbReference type="GeneTree" id="ENSGT00940000158306"/>
<evidence type="ECO:0000256" key="16">
    <source>
        <dbReference type="SAM" id="MobiDB-lite"/>
    </source>
</evidence>
<feature type="transmembrane region" description="Helical" evidence="17">
    <location>
        <begin position="277"/>
        <end position="294"/>
    </location>
</feature>
<evidence type="ECO:0000256" key="2">
    <source>
        <dbReference type="ARBA" id="ARBA00005441"/>
    </source>
</evidence>
<feature type="transmembrane region" description="Helical" evidence="17">
    <location>
        <begin position="179"/>
        <end position="200"/>
    </location>
</feature>
<dbReference type="PROSITE" id="PS50105">
    <property type="entry name" value="SAM_DOMAIN"/>
    <property type="match status" value="1"/>
</dbReference>
<keyword evidence="9" id="KW-0333">Golgi apparatus</keyword>
<dbReference type="GO" id="GO:0046513">
    <property type="term" value="P:ceramide biosynthetic process"/>
    <property type="evidence" value="ECO:0007669"/>
    <property type="project" value="TreeGrafter"/>
</dbReference>
<dbReference type="GO" id="GO:0005789">
    <property type="term" value="C:endoplasmic reticulum membrane"/>
    <property type="evidence" value="ECO:0007669"/>
    <property type="project" value="TreeGrafter"/>
</dbReference>
<dbReference type="GO" id="GO:0047493">
    <property type="term" value="F:ceramide cholinephosphotransferase activity"/>
    <property type="evidence" value="ECO:0007669"/>
    <property type="project" value="TreeGrafter"/>
</dbReference>
<evidence type="ECO:0000256" key="14">
    <source>
        <dbReference type="ARBA" id="ARBA00042067"/>
    </source>
</evidence>
<feature type="region of interest" description="Disordered" evidence="16">
    <location>
        <begin position="78"/>
        <end position="97"/>
    </location>
</feature>
<sequence>MKKVAAWSTEDVFDWLSKEGMPEYTHALRQTDGPALLRLTKADFKVPPLSRVSPDGGERLLERMEILRIETHIEDHKNGHANGHVAGIPNGTSKPQRNGTLGRKDFEQEMIHIPMPTIEPTRTPFPTEWGKTGIAFIYAVVCFVTTSVVISVVHERVPPKEHTPPLPDKFFDLFDRREWAFFICEINGMLLVGLWLIQWMLLKHRSIVGRRFFFIVGTLYLYRCITMYITTLPVPGMHFKCSPKLLGNWEAQMRRIMKMIAGGGLSITGSHTMCGDYLYSGHTVMLTLTFLFIKEYSPRRFWLYHWTCLALSAIGIFCILLAHDHYTVDVVVAYFITTRLFWWYHTIANQQSLKETSPSNLLSRVWWYKLFQYFEENVNGTVPRNYQLPLALRTMRWNRGVKFSRLDTQ</sequence>
<accession>A0A3B5R7U6</accession>
<evidence type="ECO:0000256" key="7">
    <source>
        <dbReference type="ARBA" id="ARBA00022919"/>
    </source>
</evidence>
<dbReference type="InParanoid" id="A0A3B5R7U6"/>
<evidence type="ECO:0000256" key="11">
    <source>
        <dbReference type="ARBA" id="ARBA00023136"/>
    </source>
</evidence>
<dbReference type="Pfam" id="PF14360">
    <property type="entry name" value="PAP2_C"/>
    <property type="match status" value="1"/>
</dbReference>
<evidence type="ECO:0000313" key="20">
    <source>
        <dbReference type="Proteomes" id="UP000002852"/>
    </source>
</evidence>
<evidence type="ECO:0000313" key="19">
    <source>
        <dbReference type="Ensembl" id="ENSXMAP00000038885.1"/>
    </source>
</evidence>
<feature type="transmembrane region" description="Helical" evidence="17">
    <location>
        <begin position="328"/>
        <end position="344"/>
    </location>
</feature>
<dbReference type="Gene3D" id="1.10.150.50">
    <property type="entry name" value="Transcription Factor, Ets-1"/>
    <property type="match status" value="1"/>
</dbReference>
<evidence type="ECO:0000256" key="9">
    <source>
        <dbReference type="ARBA" id="ARBA00023034"/>
    </source>
</evidence>
<dbReference type="PANTHER" id="PTHR21290:SF28">
    <property type="entry name" value="PHOSPHATIDYLCHOLINE:CERAMIDE CHOLINEPHOSPHOTRANSFERASE 1"/>
    <property type="match status" value="1"/>
</dbReference>
<comment type="subcellular location">
    <subcellularLocation>
        <location evidence="1">Golgi apparatus membrane</location>
        <topology evidence="1">Multi-pass membrane protein</topology>
    </subcellularLocation>
</comment>
<feature type="transmembrane region" description="Helical" evidence="17">
    <location>
        <begin position="212"/>
        <end position="230"/>
    </location>
</feature>
<dbReference type="GeneID" id="102226501"/>
<reference evidence="19" key="3">
    <citation type="submission" date="2025-08" db="UniProtKB">
        <authorList>
            <consortium name="Ensembl"/>
        </authorList>
    </citation>
    <scope>IDENTIFICATION</scope>
    <source>
        <strain evidence="19">JP 163 A</strain>
    </source>
</reference>
<protein>
    <recommendedName>
        <fullName evidence="13">Phosphatidylcholine:ceramide cholinephosphotransferase 1</fullName>
        <ecNumber evidence="12">2.7.8.27</ecNumber>
    </recommendedName>
    <alternativeName>
        <fullName evidence="14">Sphingomyelin synthase 1</fullName>
    </alternativeName>
</protein>
<feature type="domain" description="SAM" evidence="18">
    <location>
        <begin position="7"/>
        <end position="70"/>
    </location>
</feature>
<evidence type="ECO:0000256" key="6">
    <source>
        <dbReference type="ARBA" id="ARBA00022777"/>
    </source>
</evidence>
<dbReference type="AlphaFoldDB" id="A0A3B5R7U6"/>
<dbReference type="KEGG" id="xma:102226501"/>
<dbReference type="RefSeq" id="XP_023183723.1">
    <property type="nucleotide sequence ID" value="XM_023327955.1"/>
</dbReference>
<keyword evidence="8 17" id="KW-1133">Transmembrane helix</keyword>
<proteinExistence type="inferred from homology"/>
<dbReference type="CDD" id="cd01610">
    <property type="entry name" value="PAP2_like"/>
    <property type="match status" value="1"/>
</dbReference>
<keyword evidence="5" id="KW-0053">Apoptosis</keyword>
<evidence type="ECO:0000256" key="8">
    <source>
        <dbReference type="ARBA" id="ARBA00022989"/>
    </source>
</evidence>
<evidence type="ECO:0000256" key="10">
    <source>
        <dbReference type="ARBA" id="ARBA00023098"/>
    </source>
</evidence>
<evidence type="ECO:0000256" key="12">
    <source>
        <dbReference type="ARBA" id="ARBA00038996"/>
    </source>
</evidence>
<evidence type="ECO:0000256" key="17">
    <source>
        <dbReference type="SAM" id="Phobius"/>
    </source>
</evidence>
<dbReference type="OrthoDB" id="422827at2759"/>
<dbReference type="GO" id="GO:0005886">
    <property type="term" value="C:plasma membrane"/>
    <property type="evidence" value="ECO:0007669"/>
    <property type="project" value="TreeGrafter"/>
</dbReference>
<keyword evidence="11 17" id="KW-0472">Membrane</keyword>
<dbReference type="Proteomes" id="UP000002852">
    <property type="component" value="Unassembled WGS sequence"/>
</dbReference>
<reference evidence="20" key="1">
    <citation type="submission" date="2012-01" db="EMBL/GenBank/DDBJ databases">
        <authorList>
            <person name="Walter R."/>
            <person name="Schartl M."/>
            <person name="Warren W."/>
        </authorList>
    </citation>
    <scope>NUCLEOTIDE SEQUENCE [LARGE SCALE GENOMIC DNA]</scope>
    <source>
        <strain evidence="20">JP 163 A</strain>
    </source>
</reference>
<dbReference type="InterPro" id="IPR045221">
    <property type="entry name" value="Sphingomyelin_synth-like"/>
</dbReference>
<dbReference type="RefSeq" id="XP_005804950.1">
    <property type="nucleotide sequence ID" value="XM_005804893.2"/>
</dbReference>
<keyword evidence="4 17" id="KW-0812">Transmembrane</keyword>